<dbReference type="InterPro" id="IPR006595">
    <property type="entry name" value="CTLH_C"/>
</dbReference>
<feature type="region of interest" description="Disordered" evidence="1">
    <location>
        <begin position="1"/>
        <end position="25"/>
    </location>
</feature>
<dbReference type="Proteomes" id="UP001212411">
    <property type="component" value="Chromosome 2"/>
</dbReference>
<dbReference type="AlphaFoldDB" id="A0AAE9WFU3"/>
<proteinExistence type="predicted"/>
<dbReference type="KEGG" id="som:SOMG_03766"/>
<dbReference type="InterPro" id="IPR013144">
    <property type="entry name" value="CRA_dom"/>
</dbReference>
<dbReference type="GeneID" id="80877244"/>
<evidence type="ECO:0000259" key="2">
    <source>
        <dbReference type="PROSITE" id="PS50897"/>
    </source>
</evidence>
<sequence length="240" mass="26698">MMGESGSSSADIFMSDGSSPNSETWEDRCRNIRLNTADINLLVLDYLIIQGNEQGARIFATEAGIEDYFIPGSIRERMEVCELIRQGSINSAMYQLNELDPEILDKSTELLFELLRLKLIELIREAMNREDASDATIEKCLAFATENLAPIAPLNPSFLTSLELTMSLLCFSPTSYTPALKNALDPSQRERVANLANLAMLKSQGLPNESRLLALVNFESWCRKQAEKQSILAPPFATSP</sequence>
<feature type="compositionally biased region" description="Polar residues" evidence="1">
    <location>
        <begin position="1"/>
        <end position="23"/>
    </location>
</feature>
<name>A0AAE9WFU3_9SCHI</name>
<feature type="domain" description="CTLH" evidence="2">
    <location>
        <begin position="73"/>
        <end position="130"/>
    </location>
</feature>
<dbReference type="InterPro" id="IPR050618">
    <property type="entry name" value="Ubq-SigPath_Reg"/>
</dbReference>
<dbReference type="EMBL" id="CP115612">
    <property type="protein sequence ID" value="WBW74442.1"/>
    <property type="molecule type" value="Genomic_DNA"/>
</dbReference>
<protein>
    <submittedName>
        <fullName evidence="3">GID complex subunit Gid8</fullName>
    </submittedName>
</protein>
<dbReference type="RefSeq" id="XP_056038685.1">
    <property type="nucleotide sequence ID" value="XM_056182555.1"/>
</dbReference>
<reference evidence="3 4" key="1">
    <citation type="journal article" date="2023" name="G3 (Bethesda)">
        <title>A high-quality reference genome for the fission yeast Schizosaccharomyces osmophilus.</title>
        <authorList>
            <person name="Jia G.S."/>
            <person name="Zhang W.C."/>
            <person name="Liang Y."/>
            <person name="Liu X.H."/>
            <person name="Rhind N."/>
            <person name="Pidoux A."/>
            <person name="Brysch-Herzberg M."/>
            <person name="Du L.L."/>
        </authorList>
    </citation>
    <scope>NUCLEOTIDE SEQUENCE [LARGE SCALE GENOMIC DNA]</scope>
    <source>
        <strain evidence="3 4">CBS 15793</strain>
    </source>
</reference>
<accession>A0AAE9WFU3</accession>
<dbReference type="InterPro" id="IPR024964">
    <property type="entry name" value="CTLH/CRA"/>
</dbReference>
<dbReference type="SMART" id="SM00757">
    <property type="entry name" value="CRA"/>
    <property type="match status" value="1"/>
</dbReference>
<evidence type="ECO:0000313" key="3">
    <source>
        <dbReference type="EMBL" id="WBW74442.1"/>
    </source>
</evidence>
<dbReference type="SMART" id="SM00668">
    <property type="entry name" value="CTLH"/>
    <property type="match status" value="1"/>
</dbReference>
<dbReference type="PANTHER" id="PTHR12864">
    <property type="entry name" value="RAN BINDING PROTEIN 9-RELATED"/>
    <property type="match status" value="1"/>
</dbReference>
<dbReference type="Pfam" id="PF10607">
    <property type="entry name" value="CTLH"/>
    <property type="match status" value="1"/>
</dbReference>
<evidence type="ECO:0000256" key="1">
    <source>
        <dbReference type="SAM" id="MobiDB-lite"/>
    </source>
</evidence>
<dbReference type="PROSITE" id="PS50896">
    <property type="entry name" value="LISH"/>
    <property type="match status" value="1"/>
</dbReference>
<keyword evidence="4" id="KW-1185">Reference proteome</keyword>
<evidence type="ECO:0000313" key="4">
    <source>
        <dbReference type="Proteomes" id="UP001212411"/>
    </source>
</evidence>
<dbReference type="PROSITE" id="PS50897">
    <property type="entry name" value="CTLH"/>
    <property type="match status" value="1"/>
</dbReference>
<gene>
    <name evidence="3" type="primary">gid8</name>
    <name evidence="3" type="ORF">SOMG_03766</name>
</gene>
<dbReference type="InterPro" id="IPR006594">
    <property type="entry name" value="LisH"/>
</dbReference>
<organism evidence="3 4">
    <name type="scientific">Schizosaccharomyces osmophilus</name>
    <dbReference type="NCBI Taxonomy" id="2545709"/>
    <lineage>
        <taxon>Eukaryota</taxon>
        <taxon>Fungi</taxon>
        <taxon>Dikarya</taxon>
        <taxon>Ascomycota</taxon>
        <taxon>Taphrinomycotina</taxon>
        <taxon>Schizosaccharomycetes</taxon>
        <taxon>Schizosaccharomycetales</taxon>
        <taxon>Schizosaccharomycetaceae</taxon>
        <taxon>Schizosaccharomyces</taxon>
    </lineage>
</organism>